<dbReference type="AlphaFoldDB" id="A0A2T6B7K3"/>
<evidence type="ECO:0000313" key="2">
    <source>
        <dbReference type="Proteomes" id="UP000244069"/>
    </source>
</evidence>
<accession>A0A2T6B7K3</accession>
<organism evidence="1 2">
    <name type="scientific">Allosediminivita pacifica</name>
    <dbReference type="NCBI Taxonomy" id="1267769"/>
    <lineage>
        <taxon>Bacteria</taxon>
        <taxon>Pseudomonadati</taxon>
        <taxon>Pseudomonadota</taxon>
        <taxon>Alphaproteobacteria</taxon>
        <taxon>Rhodobacterales</taxon>
        <taxon>Paracoccaceae</taxon>
        <taxon>Allosediminivita</taxon>
    </lineage>
</organism>
<comment type="caution">
    <text evidence="1">The sequence shown here is derived from an EMBL/GenBank/DDBJ whole genome shotgun (WGS) entry which is preliminary data.</text>
</comment>
<proteinExistence type="predicted"/>
<dbReference type="RefSeq" id="WP_107974487.1">
    <property type="nucleotide sequence ID" value="NZ_BMEZ01000002.1"/>
</dbReference>
<reference evidence="1 2" key="1">
    <citation type="submission" date="2018-04" db="EMBL/GenBank/DDBJ databases">
        <title>Genomic Encyclopedia of Archaeal and Bacterial Type Strains, Phase II (KMG-II): from individual species to whole genera.</title>
        <authorList>
            <person name="Goeker M."/>
        </authorList>
    </citation>
    <scope>NUCLEOTIDE SEQUENCE [LARGE SCALE GENOMIC DNA]</scope>
    <source>
        <strain evidence="1 2">DSM 29329</strain>
    </source>
</reference>
<sequence length="263" mass="26572">MPFVAGHFGEWLQGRLGPDGPVALVTLPCPVRGVRAGRLGDGPLTLEGDCPALTPARAAALLEALELPVAGRFEVTADLPPGGGAGMSTAALVALGRAAGAPEDRIAAACLAVEGASDPLMLPAPGAVLWAPREARVLRDMPPAPPATFLGGFLGAPQETDPDDMDFPDILDLVAAWEHTQTLDGMAQITQTSARRTTDLRGPQDDPSEGLCAALGALGYARAHTGSARAFIFAPGTAPAIGADILSAAGLSGVFTFDTGGAP</sequence>
<keyword evidence="1" id="KW-0808">Transferase</keyword>
<keyword evidence="2" id="KW-1185">Reference proteome</keyword>
<dbReference type="OrthoDB" id="7687262at2"/>
<dbReference type="GO" id="GO:0016301">
    <property type="term" value="F:kinase activity"/>
    <property type="evidence" value="ECO:0007669"/>
    <property type="project" value="UniProtKB-KW"/>
</dbReference>
<gene>
    <name evidence="1" type="ORF">C8N44_10256</name>
</gene>
<protein>
    <submittedName>
        <fullName evidence="1">Threonine kinase</fullName>
    </submittedName>
</protein>
<dbReference type="EMBL" id="QBKN01000002">
    <property type="protein sequence ID" value="PTX52012.1"/>
    <property type="molecule type" value="Genomic_DNA"/>
</dbReference>
<evidence type="ECO:0000313" key="1">
    <source>
        <dbReference type="EMBL" id="PTX52012.1"/>
    </source>
</evidence>
<name>A0A2T6B7K3_9RHOB</name>
<keyword evidence="1" id="KW-0418">Kinase</keyword>
<dbReference type="Proteomes" id="UP000244069">
    <property type="component" value="Unassembled WGS sequence"/>
</dbReference>